<dbReference type="InterPro" id="IPR017926">
    <property type="entry name" value="GATASE"/>
</dbReference>
<dbReference type="GO" id="GO:0004049">
    <property type="term" value="F:anthranilate synthase activity"/>
    <property type="evidence" value="ECO:0007669"/>
    <property type="project" value="TreeGrafter"/>
</dbReference>
<dbReference type="PRINTS" id="PR00099">
    <property type="entry name" value="CPSGATASE"/>
</dbReference>
<dbReference type="EMBL" id="CAEZXV010000009">
    <property type="protein sequence ID" value="CAB4693964.1"/>
    <property type="molecule type" value="Genomic_DNA"/>
</dbReference>
<dbReference type="PRINTS" id="PR00096">
    <property type="entry name" value="GATASE"/>
</dbReference>
<dbReference type="SUPFAM" id="SSF52317">
    <property type="entry name" value="Class I glutamine amidotransferase-like"/>
    <property type="match status" value="1"/>
</dbReference>
<reference evidence="3" key="1">
    <citation type="submission" date="2020-05" db="EMBL/GenBank/DDBJ databases">
        <authorList>
            <person name="Chiriac C."/>
            <person name="Salcher M."/>
            <person name="Ghai R."/>
            <person name="Kavagutti S V."/>
        </authorList>
    </citation>
    <scope>NUCLEOTIDE SEQUENCE</scope>
</reference>
<dbReference type="CDD" id="cd01743">
    <property type="entry name" value="GATase1_Anthranilate_Synthase"/>
    <property type="match status" value="1"/>
</dbReference>
<keyword evidence="1" id="KW-0315">Glutamine amidotransferase</keyword>
<proteinExistence type="predicted"/>
<sequence>MNSAGRKILVVDNHDSFVFNIVQYLNEIGAITTVVTNSEIKADFAKNFDGVLISPGPGTPESAGVSVDVVKYCAVEKIPVLGICLGLQVIGIVFGAKVSGASELIHGRTSAIKHCKENIFKDIPNNFNATRYHSLALEENSIGASIEITARSADETIMGIRIKDKNIYGVQFHPEAVLSEYGYELLANWLEICGDVGARKRINGMSPIASNS</sequence>
<dbReference type="Pfam" id="PF00117">
    <property type="entry name" value="GATase"/>
    <property type="match status" value="1"/>
</dbReference>
<evidence type="ECO:0000313" key="3">
    <source>
        <dbReference type="EMBL" id="CAB4693964.1"/>
    </source>
</evidence>
<dbReference type="GO" id="GO:0005829">
    <property type="term" value="C:cytosol"/>
    <property type="evidence" value="ECO:0007669"/>
    <property type="project" value="TreeGrafter"/>
</dbReference>
<gene>
    <name evidence="3" type="ORF">UFOPK2598_00212</name>
</gene>
<dbReference type="PANTHER" id="PTHR43418">
    <property type="entry name" value="MULTIFUNCTIONAL TRYPTOPHAN BIOSYNTHESIS PROTEIN-RELATED"/>
    <property type="match status" value="1"/>
</dbReference>
<dbReference type="PRINTS" id="PR00097">
    <property type="entry name" value="ANTSNTHASEII"/>
</dbReference>
<organism evidence="3">
    <name type="scientific">freshwater metagenome</name>
    <dbReference type="NCBI Taxonomy" id="449393"/>
    <lineage>
        <taxon>unclassified sequences</taxon>
        <taxon>metagenomes</taxon>
        <taxon>ecological metagenomes</taxon>
    </lineage>
</organism>
<dbReference type="InterPro" id="IPR029062">
    <property type="entry name" value="Class_I_gatase-like"/>
</dbReference>
<dbReference type="InterPro" id="IPR006221">
    <property type="entry name" value="TrpG/PapA_dom"/>
</dbReference>
<dbReference type="GO" id="GO:0000162">
    <property type="term" value="P:L-tryptophan biosynthetic process"/>
    <property type="evidence" value="ECO:0007669"/>
    <property type="project" value="TreeGrafter"/>
</dbReference>
<feature type="domain" description="Glutamine amidotransferase" evidence="2">
    <location>
        <begin position="9"/>
        <end position="190"/>
    </location>
</feature>
<dbReference type="PANTHER" id="PTHR43418:SF4">
    <property type="entry name" value="MULTIFUNCTIONAL TRYPTOPHAN BIOSYNTHESIS PROTEIN"/>
    <property type="match status" value="1"/>
</dbReference>
<evidence type="ECO:0000256" key="1">
    <source>
        <dbReference type="ARBA" id="ARBA00022962"/>
    </source>
</evidence>
<dbReference type="InterPro" id="IPR050472">
    <property type="entry name" value="Anth_synth/Amidotransfase"/>
</dbReference>
<accession>A0A6J6PC62</accession>
<dbReference type="NCBIfam" id="TIGR00566">
    <property type="entry name" value="trpG_papA"/>
    <property type="match status" value="1"/>
</dbReference>
<name>A0A6J6PC62_9ZZZZ</name>
<dbReference type="FunFam" id="3.40.50.880:FF:000003">
    <property type="entry name" value="Anthranilate synthase component II"/>
    <property type="match status" value="1"/>
</dbReference>
<protein>
    <submittedName>
        <fullName evidence="3">Unannotated protein</fullName>
    </submittedName>
</protein>
<dbReference type="PROSITE" id="PS51273">
    <property type="entry name" value="GATASE_TYPE_1"/>
    <property type="match status" value="1"/>
</dbReference>
<dbReference type="AlphaFoldDB" id="A0A6J6PC62"/>
<evidence type="ECO:0000259" key="2">
    <source>
        <dbReference type="Pfam" id="PF00117"/>
    </source>
</evidence>
<dbReference type="Gene3D" id="3.40.50.880">
    <property type="match status" value="1"/>
</dbReference>